<protein>
    <submittedName>
        <fullName evidence="6">DUF1205 domain-containing protein</fullName>
    </submittedName>
</protein>
<dbReference type="InterPro" id="IPR010610">
    <property type="entry name" value="EryCIII-like_C"/>
</dbReference>
<evidence type="ECO:0000259" key="4">
    <source>
        <dbReference type="Pfam" id="PF06722"/>
    </source>
</evidence>
<dbReference type="RefSeq" id="WP_204928190.1">
    <property type="nucleotide sequence ID" value="NZ_JAFEUC010000019.1"/>
</dbReference>
<keyword evidence="7" id="KW-1185">Reference proteome</keyword>
<dbReference type="EMBL" id="JAFEUC010000019">
    <property type="protein sequence ID" value="MBM7080453.1"/>
    <property type="molecule type" value="Genomic_DNA"/>
</dbReference>
<dbReference type="Pfam" id="PF21036">
    <property type="entry name" value="EryCIII-like_N"/>
    <property type="match status" value="1"/>
</dbReference>
<proteinExistence type="inferred from homology"/>
<comment type="caution">
    <text evidence="6">The sequence shown here is derived from an EMBL/GenBank/DDBJ whole genome shotgun (WGS) entry which is preliminary data.</text>
</comment>
<dbReference type="SUPFAM" id="SSF53756">
    <property type="entry name" value="UDP-Glycosyltransferase/glycogen phosphorylase"/>
    <property type="match status" value="1"/>
</dbReference>
<dbReference type="Gene3D" id="3.40.50.2000">
    <property type="entry name" value="Glycogen Phosphorylase B"/>
    <property type="match status" value="2"/>
</dbReference>
<evidence type="ECO:0000256" key="2">
    <source>
        <dbReference type="ARBA" id="ARBA00022676"/>
    </source>
</evidence>
<dbReference type="CDD" id="cd03784">
    <property type="entry name" value="GT1_Gtf-like"/>
    <property type="match status" value="1"/>
</dbReference>
<dbReference type="InterPro" id="IPR050426">
    <property type="entry name" value="Glycosyltransferase_28"/>
</dbReference>
<feature type="domain" description="Erythromycin biosynthesis protein CIII-like C-terminal" evidence="4">
    <location>
        <begin position="248"/>
        <end position="392"/>
    </location>
</feature>
<name>A0ABS2J1J7_9ACTN</name>
<dbReference type="InterPro" id="IPR048284">
    <property type="entry name" value="EryCIII-like_N"/>
</dbReference>
<dbReference type="Proteomes" id="UP001518872">
    <property type="component" value="Unassembled WGS sequence"/>
</dbReference>
<accession>A0ABS2J1J7</accession>
<dbReference type="Pfam" id="PF06722">
    <property type="entry name" value="EryCIII-like_C"/>
    <property type="match status" value="1"/>
</dbReference>
<keyword evidence="2" id="KW-0328">Glycosyltransferase</keyword>
<organism evidence="6 7">
    <name type="scientific">Micromonospora humida</name>
    <dbReference type="NCBI Taxonomy" id="2809018"/>
    <lineage>
        <taxon>Bacteria</taxon>
        <taxon>Bacillati</taxon>
        <taxon>Actinomycetota</taxon>
        <taxon>Actinomycetes</taxon>
        <taxon>Micromonosporales</taxon>
        <taxon>Micromonosporaceae</taxon>
        <taxon>Micromonospora</taxon>
    </lineage>
</organism>
<evidence type="ECO:0000256" key="1">
    <source>
        <dbReference type="ARBA" id="ARBA00006962"/>
    </source>
</evidence>
<dbReference type="PANTHER" id="PTHR48050">
    <property type="entry name" value="STEROL 3-BETA-GLUCOSYLTRANSFERASE"/>
    <property type="match status" value="1"/>
</dbReference>
<evidence type="ECO:0000259" key="5">
    <source>
        <dbReference type="Pfam" id="PF21036"/>
    </source>
</evidence>
<feature type="domain" description="Erythromycin biosynthesis protein CIII-like N-terminal" evidence="5">
    <location>
        <begin position="22"/>
        <end position="231"/>
    </location>
</feature>
<reference evidence="6 7" key="1">
    <citation type="submission" date="2021-02" db="EMBL/GenBank/DDBJ databases">
        <authorList>
            <person name="Ra J.-S."/>
        </authorList>
    </citation>
    <scope>NUCLEOTIDE SEQUENCE [LARGE SCALE GENOMIC DNA]</scope>
    <source>
        <strain evidence="6 7">MMS20-R1-14</strain>
    </source>
</reference>
<dbReference type="InterPro" id="IPR002213">
    <property type="entry name" value="UDP_glucos_trans"/>
</dbReference>
<sequence length="398" mass="41249">MRILLSTWGWRSHFYGLVPLGWALQAAGHEVRVASHPALVPAITSAGLAAVPLGADVDFATAFAGRIGAVGALDRATDEPDDTPDDTVEPAITADGGVVRFADALLDDLVGFGHSWRPDLMVWEPFNLAAAVAAAALGVPGVRHLWGPDSSVTLRLDPEPVLGPLAGRFGLAAADVDLAGALTLDPVPPPMQVPATGPTRPVRYVPYNGPAVLPPWLHRPPDRPRVCVTAGTMMAGAGLDDRLDLPRVVRAVAGLDVEVVVLVEPAQQAALRPLPGNVRLVDSPLALRLVLPTCAALVQQGGAGTTMTALGLGVPQLVLPQVSDQHFNAERLAVTGAGTWLPGGRADDDDTLRGLVGELIADGPRRAAAALMRDRVRAMPAPAEVVPALVALAAGTRS</sequence>
<gene>
    <name evidence="6" type="ORF">JQX11_29470</name>
</gene>
<dbReference type="PANTHER" id="PTHR48050:SF13">
    <property type="entry name" value="STEROL 3-BETA-GLUCOSYLTRANSFERASE UGT80A2"/>
    <property type="match status" value="1"/>
</dbReference>
<keyword evidence="3" id="KW-0808">Transferase</keyword>
<evidence type="ECO:0000313" key="6">
    <source>
        <dbReference type="EMBL" id="MBM7080453.1"/>
    </source>
</evidence>
<evidence type="ECO:0000256" key="3">
    <source>
        <dbReference type="ARBA" id="ARBA00022679"/>
    </source>
</evidence>
<comment type="similarity">
    <text evidence="1">Belongs to the glycosyltransferase 28 family.</text>
</comment>
<evidence type="ECO:0000313" key="7">
    <source>
        <dbReference type="Proteomes" id="UP001518872"/>
    </source>
</evidence>